<name>A0A4Z0QHJ3_9BACT</name>
<accession>A0A4Z0QHJ3</accession>
<sequence>MTKNILCPAGLWLCLFSGFGCYAQTTASPALAYAQQLYTSTLGNEAQLFNGPEYLNFIQKYHTARGHQFFASDEARPAAITYDGYTYEAIPIRYDIVNDQVVIKHATSPLLIKLIREKVNSFSLDGHTFVWVGAELPSDSEMKPGFYDQIFNDRLQLLVKRYKVVQERATTLGTEAKFSEKDKVFAKKDGAYYPITAKGDLLKLLPDRKKELQKYIAEHKLSFKAAAREASLLELAKYYHTL</sequence>
<dbReference type="AlphaFoldDB" id="A0A4Z0QHJ3"/>
<reference evidence="2 3" key="1">
    <citation type="submission" date="2019-04" db="EMBL/GenBank/DDBJ databases">
        <authorList>
            <person name="Feng G."/>
            <person name="Zhang J."/>
            <person name="Zhu H."/>
        </authorList>
    </citation>
    <scope>NUCLEOTIDE SEQUENCE [LARGE SCALE GENOMIC DNA]</scope>
    <source>
        <strain evidence="2 3">9PBR-1</strain>
    </source>
</reference>
<comment type="caution">
    <text evidence="2">The sequence shown here is derived from an EMBL/GenBank/DDBJ whole genome shotgun (WGS) entry which is preliminary data.</text>
</comment>
<feature type="signal peptide" evidence="1">
    <location>
        <begin position="1"/>
        <end position="23"/>
    </location>
</feature>
<dbReference type="PROSITE" id="PS51257">
    <property type="entry name" value="PROKAR_LIPOPROTEIN"/>
    <property type="match status" value="1"/>
</dbReference>
<dbReference type="EMBL" id="SRMB01000001">
    <property type="protein sequence ID" value="TGE29480.1"/>
    <property type="molecule type" value="Genomic_DNA"/>
</dbReference>
<evidence type="ECO:0000313" key="3">
    <source>
        <dbReference type="Proteomes" id="UP000298471"/>
    </source>
</evidence>
<organism evidence="2 3">
    <name type="scientific">Hymenobacter metallicola</name>
    <dbReference type="NCBI Taxonomy" id="2563114"/>
    <lineage>
        <taxon>Bacteria</taxon>
        <taxon>Pseudomonadati</taxon>
        <taxon>Bacteroidota</taxon>
        <taxon>Cytophagia</taxon>
        <taxon>Cytophagales</taxon>
        <taxon>Hymenobacteraceae</taxon>
        <taxon>Hymenobacter</taxon>
    </lineage>
</organism>
<keyword evidence="1" id="KW-0732">Signal</keyword>
<evidence type="ECO:0000256" key="1">
    <source>
        <dbReference type="SAM" id="SignalP"/>
    </source>
</evidence>
<dbReference type="Proteomes" id="UP000298471">
    <property type="component" value="Unassembled WGS sequence"/>
</dbReference>
<proteinExistence type="predicted"/>
<keyword evidence="3" id="KW-1185">Reference proteome</keyword>
<protein>
    <submittedName>
        <fullName evidence="2">Uncharacterized protein</fullName>
    </submittedName>
</protein>
<gene>
    <name evidence="2" type="ORF">E5K02_08510</name>
</gene>
<feature type="chain" id="PRO_5021234397" evidence="1">
    <location>
        <begin position="24"/>
        <end position="242"/>
    </location>
</feature>
<evidence type="ECO:0000313" key="2">
    <source>
        <dbReference type="EMBL" id="TGE29480.1"/>
    </source>
</evidence>